<reference evidence="2 4" key="2">
    <citation type="submission" date="2018-03" db="EMBL/GenBank/DDBJ databases">
        <title>Genomic Encyclopedia of Archaeal and Bacterial Type Strains, Phase II (KMG-II): from individual species to whole genera.</title>
        <authorList>
            <person name="Goeker M."/>
        </authorList>
    </citation>
    <scope>NUCLEOTIDE SEQUENCE [LARGE SCALE GENOMIC DNA]</scope>
    <source>
        <strain evidence="2 4">DSM 25227</strain>
    </source>
</reference>
<feature type="transmembrane region" description="Helical" evidence="1">
    <location>
        <begin position="134"/>
        <end position="155"/>
    </location>
</feature>
<keyword evidence="1" id="KW-1133">Transmembrane helix</keyword>
<gene>
    <name evidence="2" type="ORF">BCF38_12146</name>
    <name evidence="3" type="ORF">SAMN05421539_12146</name>
</gene>
<keyword evidence="4" id="KW-1185">Reference proteome</keyword>
<dbReference type="Proteomes" id="UP000245839">
    <property type="component" value="Unassembled WGS sequence"/>
</dbReference>
<keyword evidence="1" id="KW-0472">Membrane</keyword>
<reference evidence="3 5" key="1">
    <citation type="submission" date="2016-10" db="EMBL/GenBank/DDBJ databases">
        <authorList>
            <person name="Cai Z."/>
        </authorList>
    </citation>
    <scope>NUCLEOTIDE SEQUENCE [LARGE SCALE GENOMIC DNA]</scope>
    <source>
        <strain evidence="3 5">DSM 25227</strain>
    </source>
</reference>
<sequence length="418" mass="45622">MFLSTGLFKLREIARMIWVRIALISALALMAATIAPLVSPWLPPGMRDRIDEAAVSDLLSVLSGSMLAVATFSLSVMVAAHHYAASQVTPRSHRLLRDDTRTQSALATFIGAFVYALVAISVINAGLFDGRDYVVLYGVTILVIALVTVALVRWVQQLSDLGSVERTTDRVEEAAREAMTHRMEAPWLGGHPAGEVPEYAIPIPAAQHGWVTHIDLPRLSALAEEAGAEIHLEGVPGARMQPGRPLMHVAVDRLSVSRQNAMAGTIMVESRRSFAQDPAFGIEVMSEIAQRALSPGLNDPRTATDVVARQLRLLALWPGRTTPEEPPRFPRLYVPPLKAAALIREAFDHIARDGAHLLEVQLAVQEALAVLAKHPSREMAEAARKLSARALKRSDKALEISEDRRRVRKAAPARTAPR</sequence>
<evidence type="ECO:0000313" key="5">
    <source>
        <dbReference type="Proteomes" id="UP000251571"/>
    </source>
</evidence>
<feature type="transmembrane region" description="Helical" evidence="1">
    <location>
        <begin position="62"/>
        <end position="84"/>
    </location>
</feature>
<dbReference type="EMBL" id="UETC01000021">
    <property type="protein sequence ID" value="SSA51540.1"/>
    <property type="molecule type" value="Genomic_DNA"/>
</dbReference>
<keyword evidence="1" id="KW-0812">Transmembrane</keyword>
<dbReference type="EMBL" id="QGDJ01000021">
    <property type="protein sequence ID" value="PWJ10939.1"/>
    <property type="molecule type" value="Genomic_DNA"/>
</dbReference>
<accession>A0A2Y9B584</accession>
<dbReference type="Proteomes" id="UP000251571">
    <property type="component" value="Unassembled WGS sequence"/>
</dbReference>
<dbReference type="RefSeq" id="WP_109566427.1">
    <property type="nucleotide sequence ID" value="NZ_QGDJ01000021.1"/>
</dbReference>
<proteinExistence type="predicted"/>
<dbReference type="OrthoDB" id="2955631at2"/>
<dbReference type="AlphaFoldDB" id="A0A2Y9B584"/>
<evidence type="ECO:0000313" key="3">
    <source>
        <dbReference type="EMBL" id="SSA51540.1"/>
    </source>
</evidence>
<name>A0A2Y9B584_9RHOB</name>
<feature type="transmembrane region" description="Helical" evidence="1">
    <location>
        <begin position="21"/>
        <end position="42"/>
    </location>
</feature>
<evidence type="ECO:0000313" key="2">
    <source>
        <dbReference type="EMBL" id="PWJ10939.1"/>
    </source>
</evidence>
<protein>
    <submittedName>
        <fullName evidence="2">Putative membrane protein</fullName>
    </submittedName>
    <submittedName>
        <fullName evidence="3">Uncharacterized membrane protein</fullName>
    </submittedName>
</protein>
<dbReference type="InterPro" id="IPR018723">
    <property type="entry name" value="DUF2254_membrane"/>
</dbReference>
<feature type="transmembrane region" description="Helical" evidence="1">
    <location>
        <begin position="105"/>
        <end position="128"/>
    </location>
</feature>
<organism evidence="3 5">
    <name type="scientific">Jannaschia seohaensis</name>
    <dbReference type="NCBI Taxonomy" id="475081"/>
    <lineage>
        <taxon>Bacteria</taxon>
        <taxon>Pseudomonadati</taxon>
        <taxon>Pseudomonadota</taxon>
        <taxon>Alphaproteobacteria</taxon>
        <taxon>Rhodobacterales</taxon>
        <taxon>Roseobacteraceae</taxon>
        <taxon>Jannaschia</taxon>
    </lineage>
</organism>
<evidence type="ECO:0000256" key="1">
    <source>
        <dbReference type="SAM" id="Phobius"/>
    </source>
</evidence>
<dbReference type="Pfam" id="PF10011">
    <property type="entry name" value="DUF2254"/>
    <property type="match status" value="1"/>
</dbReference>
<evidence type="ECO:0000313" key="4">
    <source>
        <dbReference type="Proteomes" id="UP000245839"/>
    </source>
</evidence>